<organism evidence="2">
    <name type="scientific">Siphoviridae sp. ctGMq5</name>
    <dbReference type="NCBI Taxonomy" id="2826220"/>
    <lineage>
        <taxon>Viruses</taxon>
        <taxon>Duplodnaviria</taxon>
        <taxon>Heunggongvirae</taxon>
        <taxon>Uroviricota</taxon>
        <taxon>Caudoviricetes</taxon>
    </lineage>
</organism>
<reference evidence="2" key="1">
    <citation type="journal article" date="2021" name="Proc. Natl. Acad. Sci. U.S.A.">
        <title>A Catalog of Tens of Thousands of Viruses from Human Metagenomes Reveals Hidden Associations with Chronic Diseases.</title>
        <authorList>
            <person name="Tisza M.J."/>
            <person name="Buck C.B."/>
        </authorList>
    </citation>
    <scope>NUCLEOTIDE SEQUENCE</scope>
    <source>
        <strain evidence="2">CtGMq5</strain>
    </source>
</reference>
<feature type="compositionally biased region" description="Gly residues" evidence="1">
    <location>
        <begin position="1"/>
        <end position="16"/>
    </location>
</feature>
<dbReference type="EMBL" id="BK015206">
    <property type="protein sequence ID" value="DAD95912.1"/>
    <property type="molecule type" value="Genomic_DNA"/>
</dbReference>
<evidence type="ECO:0000313" key="2">
    <source>
        <dbReference type="EMBL" id="DAD95912.1"/>
    </source>
</evidence>
<proteinExistence type="predicted"/>
<evidence type="ECO:0000256" key="1">
    <source>
        <dbReference type="SAM" id="MobiDB-lite"/>
    </source>
</evidence>
<protein>
    <submittedName>
        <fullName evidence="2">Uncharacterized protein</fullName>
    </submittedName>
</protein>
<sequence length="259" mass="27638">MGGRGGSSGLSAGGSPNGRAGSLKGLIQQINNNQTINGPQWMHQGDYTDGNNPALLQYQQKEDDKTANFLAGTDNKIDLNDPAYADGYVYHDIPLNKLLLRLGIGKGATVLSDSDFDAYVQQTGQQVMYRGWGNKGAADRFVNTTHNHVGNGRYGDGYYFSPDSGTAKAYSGDGTVTKMALSPNARVISYNDLVSKMSQVSSKLQNSLRRTGGGGSGRTFASNKGEAQYALKLGYNVIDVGGGYLYGITNDAFVVSKKY</sequence>
<accession>A0A8S5NNW5</accession>
<name>A0A8S5NNW5_9CAUD</name>
<feature type="region of interest" description="Disordered" evidence="1">
    <location>
        <begin position="1"/>
        <end position="23"/>
    </location>
</feature>